<dbReference type="RefSeq" id="WP_074837828.1">
    <property type="nucleotide sequence ID" value="NZ_CP047056.1"/>
</dbReference>
<sequence length="394" mass="44221">MLYKGKILNFLQNLFIHFLGLVLFVTLCNSFFSVAHAESRAPECKNNPPLRVAVLSAGFQKNSLTFFTQILKKLGEDGFVAENNISHTVDLRSRTAYQKNISDVVKGKCLEFPSELFFVYNWEPIVLKNSFDALKTKIANKEIDLIFALGDVATKYIIEDDLGIPAICFDTNSTEFLKQLASGKKNVVIVDDSRNIKDDIELFQSTFGYANIGYFRDKNHLYDLYNVYSDVLLLSKEKNFQLKVCEGAFFVPDEESARAEFKRCVTELSNEQISVAFLPEMGNGIDIANFYTQLRPLLSKKIPVISYDSKAQVAAGSLLSIYDPDENTRSAYAVDIIEKLVLNGFNPNAVSDIKTLSVPMSLGVNLKTASIVQWRPSFEVLVAVDDVFHSVKSK</sequence>
<evidence type="ECO:0000313" key="1">
    <source>
        <dbReference type="EMBL" id="SFJ72426.1"/>
    </source>
</evidence>
<dbReference type="OrthoDB" id="1680494at2"/>
<proteinExistence type="predicted"/>
<gene>
    <name evidence="1" type="ORF">SAMN04487865_100134</name>
</gene>
<evidence type="ECO:0000313" key="2">
    <source>
        <dbReference type="Proteomes" id="UP000243374"/>
    </source>
</evidence>
<keyword evidence="2" id="KW-1185">Reference proteome</keyword>
<reference evidence="1 2" key="1">
    <citation type="submission" date="2016-10" db="EMBL/GenBank/DDBJ databases">
        <authorList>
            <person name="Varghese N."/>
            <person name="Submissions S."/>
        </authorList>
    </citation>
    <scope>NUCLEOTIDE SEQUENCE [LARGE SCALE GENOMIC DNA]</scope>
    <source>
        <strain evidence="1 2">22B</strain>
    </source>
</reference>
<name>A0A662Z5M4_9GAMM</name>
<accession>A0A662Z5M4</accession>
<dbReference type="AlphaFoldDB" id="A0A662Z5M4"/>
<protein>
    <submittedName>
        <fullName evidence="1">Uncharacterized protein</fullName>
    </submittedName>
</protein>
<dbReference type="Proteomes" id="UP000243374">
    <property type="component" value="Unassembled WGS sequence"/>
</dbReference>
<dbReference type="EMBL" id="FOSF01000001">
    <property type="protein sequence ID" value="SFJ72426.1"/>
    <property type="molecule type" value="Genomic_DNA"/>
</dbReference>
<dbReference type="Gene3D" id="3.40.50.2300">
    <property type="match status" value="2"/>
</dbReference>
<organism evidence="1 2">
    <name type="scientific">Succinivibrio dextrinosolvens</name>
    <dbReference type="NCBI Taxonomy" id="83771"/>
    <lineage>
        <taxon>Bacteria</taxon>
        <taxon>Pseudomonadati</taxon>
        <taxon>Pseudomonadota</taxon>
        <taxon>Gammaproteobacteria</taxon>
        <taxon>Aeromonadales</taxon>
        <taxon>Succinivibrionaceae</taxon>
        <taxon>Succinivibrio</taxon>
    </lineage>
</organism>